<dbReference type="EMBL" id="LR798294">
    <property type="protein sequence ID" value="CAB5222003.1"/>
    <property type="molecule type" value="Genomic_DNA"/>
</dbReference>
<accession>A0A6J7X3Z7</accession>
<organism evidence="1">
    <name type="scientific">uncultured Caudovirales phage</name>
    <dbReference type="NCBI Taxonomy" id="2100421"/>
    <lineage>
        <taxon>Viruses</taxon>
        <taxon>Duplodnaviria</taxon>
        <taxon>Heunggongvirae</taxon>
        <taxon>Uroviricota</taxon>
        <taxon>Caudoviricetes</taxon>
        <taxon>Peduoviridae</taxon>
        <taxon>Maltschvirus</taxon>
        <taxon>Maltschvirus maltsch</taxon>
    </lineage>
</organism>
<name>A0A6J7X3Z7_9CAUD</name>
<evidence type="ECO:0000313" key="1">
    <source>
        <dbReference type="EMBL" id="CAB5222003.1"/>
    </source>
</evidence>
<protein>
    <submittedName>
        <fullName evidence="1">Uncharacterized protein</fullName>
    </submittedName>
</protein>
<proteinExistence type="predicted"/>
<gene>
    <name evidence="1" type="ORF">UFOVP242_217</name>
</gene>
<reference evidence="1" key="1">
    <citation type="submission" date="2020-05" db="EMBL/GenBank/DDBJ databases">
        <authorList>
            <person name="Chiriac C."/>
            <person name="Salcher M."/>
            <person name="Ghai R."/>
            <person name="Kavagutti S V."/>
        </authorList>
    </citation>
    <scope>NUCLEOTIDE SEQUENCE</scope>
</reference>
<sequence length="303" mass="34978">MTEREALKIALEALEEQVRMANGWQSPAEAKAITAIKKALAQPEHDYKDLYEKEKRKSAMWFSKYEEVAGPAPKAIPMAQPEQDLWAGATIDERWYITRQPEQRNVTKQEHDVLMNSIKASSTVVSKGFLAQPEQEPEAFEEWLANQHGDPEEIGFLQALRIAYISGQDSITAPPQRKPEQDLVPLRMEWEKGYPEDVAFGTQRQMDRLKKWLDKYFALIQAQPEQEPVAWRHDMGEENGGWEYFEQASCPDCQPLYTTPPQRKPLTDEEIDRIWVTHIFIQATDRRQQAFARAIEAAHGIKE</sequence>